<evidence type="ECO:0000313" key="1">
    <source>
        <dbReference type="EMBL" id="EQD55161.1"/>
    </source>
</evidence>
<sequence length="65" mass="7274">DRADYEWSAAKVRELGLSERCGVLFSPSHAQLAGRELAEWILADGLAVRFQIQLHKILWGNAPGR</sequence>
<name>T1A3L8_9ZZZZ</name>
<feature type="non-terminal residue" evidence="1">
    <location>
        <position position="1"/>
    </location>
</feature>
<dbReference type="AlphaFoldDB" id="T1A3L8"/>
<protein>
    <submittedName>
        <fullName evidence="1">Radical activating enzyme</fullName>
    </submittedName>
</protein>
<organism evidence="1">
    <name type="scientific">mine drainage metagenome</name>
    <dbReference type="NCBI Taxonomy" id="410659"/>
    <lineage>
        <taxon>unclassified sequences</taxon>
        <taxon>metagenomes</taxon>
        <taxon>ecological metagenomes</taxon>
    </lineage>
</organism>
<accession>T1A3L8</accession>
<proteinExistence type="predicted"/>
<comment type="caution">
    <text evidence="1">The sequence shown here is derived from an EMBL/GenBank/DDBJ whole genome shotgun (WGS) entry which is preliminary data.</text>
</comment>
<reference evidence="1" key="2">
    <citation type="journal article" date="2014" name="ISME J.">
        <title>Microbial stratification in low pH oxic and suboxic macroscopic growths along an acid mine drainage.</title>
        <authorList>
            <person name="Mendez-Garcia C."/>
            <person name="Mesa V."/>
            <person name="Sprenger R.R."/>
            <person name="Richter M."/>
            <person name="Diez M.S."/>
            <person name="Solano J."/>
            <person name="Bargiela R."/>
            <person name="Golyshina O.V."/>
            <person name="Manteca A."/>
            <person name="Ramos J.L."/>
            <person name="Gallego J.R."/>
            <person name="Llorente I."/>
            <person name="Martins Dos Santos V.A."/>
            <person name="Jensen O.N."/>
            <person name="Pelaez A.I."/>
            <person name="Sanchez J."/>
            <person name="Ferrer M."/>
        </authorList>
    </citation>
    <scope>NUCLEOTIDE SEQUENCE</scope>
</reference>
<dbReference type="EMBL" id="AUZZ01004096">
    <property type="protein sequence ID" value="EQD55161.1"/>
    <property type="molecule type" value="Genomic_DNA"/>
</dbReference>
<reference evidence="1" key="1">
    <citation type="submission" date="2013-08" db="EMBL/GenBank/DDBJ databases">
        <authorList>
            <person name="Mendez C."/>
            <person name="Richter M."/>
            <person name="Ferrer M."/>
            <person name="Sanchez J."/>
        </authorList>
    </citation>
    <scope>NUCLEOTIDE SEQUENCE</scope>
</reference>
<gene>
    <name evidence="1" type="ORF">B2A_05864</name>
</gene>